<dbReference type="InterPro" id="IPR014797">
    <property type="entry name" value="CKK_CAMSAP"/>
</dbReference>
<feature type="coiled-coil region" evidence="7">
    <location>
        <begin position="690"/>
        <end position="717"/>
    </location>
</feature>
<dbReference type="InterPro" id="IPR036872">
    <property type="entry name" value="CH_dom_sf"/>
</dbReference>
<dbReference type="GO" id="GO:0051011">
    <property type="term" value="F:microtubule minus-end binding"/>
    <property type="evidence" value="ECO:0007669"/>
    <property type="project" value="TreeGrafter"/>
</dbReference>
<evidence type="ECO:0000256" key="3">
    <source>
        <dbReference type="ARBA" id="ARBA00022701"/>
    </source>
</evidence>
<name>A0AAY4A2G0_9TELE</name>
<gene>
    <name evidence="11" type="primary">camsap1a</name>
</gene>
<evidence type="ECO:0000256" key="4">
    <source>
        <dbReference type="ARBA" id="ARBA00023054"/>
    </source>
</evidence>
<dbReference type="GO" id="GO:0007026">
    <property type="term" value="P:negative regulation of microtubule depolymerization"/>
    <property type="evidence" value="ECO:0007669"/>
    <property type="project" value="TreeGrafter"/>
</dbReference>
<sequence length="1269" mass="141719">MVISASAAAAADGGQLPVVAGDAGVIVPLDVYDSARAKIDANLRWLFAKAYGPGNVPEDQVDPFYSDQYGVEHIKPDVLQQLRSAELYCRVCVSIIRPEGPAAVTTHQAVIHTLGRHGIYAREPDGTPVSADDLGATPIKMSSHIPLIDGLMELFCKETVCVERCVTETHGSERPHDAETSMLLWINKVIAKLKQILEKELKLKQQLLESPCHQKVRYRRDQPSCSMPPLPLLRELIDVCDGTALLATIHYYCPLQLRLEDVCLKEVASLADSVYNLQVLRRFSDQHLNSCLHITTEDLLYCPPVLKCNILAFLAELFHCFEIVKPEFVQPRDLQEVKDARAIMQPARSLPHIPVSCDSRRSFQGTFLAPEVMVTSQHFHRYYSLPILLDFRPVSSMMSGDREWERVCASGVSTGDRACASVREAQSLPRSISKDSLAPNLLSTVALRPVNGHSPKSPVQTAEKVLTAFISDGSQAGFDTPHSPDPSHEHHPMESFFLEPLQAAPLRPAKERSDRTNKREECGEDCFRRVDVGCGSQRGGTQSVWKNQLEASEGFFLHDKPPSLIECVQPRQLTALESGKDSDWEIPDIEDEEEAEQDVVYQQEEAGKKLGGFHDDVESAKLRADSCMTERADKEEESISHTPSSLSISSSGTLTSFSQSRHRHGNSSSRASSLSTTPDGSENGLLANQLLQLRLQLEQKRRAIQSHQRKAEVVSARQRLQLGREAFLSVVKKGKSAQVQREGEGEKEREASKGERKREGEALKQPVFGNQCRVSPSHPTGLEGNNNVCEETELNETCRSIDQLNKAIHAIQQQMLQLSQQQEILLKRNTPQNTPHHTPQHAKHAGQKTPLHTPVCSPKHAKPNTPPQMGQNTAHYTPENAKQHPAVSSPQHTPKHTPQHTLTHVQHTHSSASETRPRASVHFVEAVSTPTRRPPRLSSSHAKSPKARRSKHGSEVTGTIPETAEDELARKRSAFLLKQQRKAEETRLRKLQLEAESEIKRDEARRKAEEDRVRKEEERVRKELIKQEYLRRKQEQLLEEQGLAKPKPRPKTKKSRPKSLQRGASGTTKPVTGKLSSLGYSNDTVSNETVSKYCNLCVCVRGDSVDSLRNVNSRTLDWDSRSTASSSTAAEYNGPRLFKEPSVKSNKSIIQNALSHCCLAGKVNESLKNSVLQDLEHCEANHFLILFRDTACQFRGLYSYCPETNRISRIIGNGPRSISDHMVDKLYKYSSDRKQFTLIPARSVCVSVDALTIHTHLWHTRRGSAPSRK</sequence>
<evidence type="ECO:0000256" key="5">
    <source>
        <dbReference type="ARBA" id="ARBA00023212"/>
    </source>
</evidence>
<feature type="domain" description="CKK" evidence="10">
    <location>
        <begin position="1134"/>
        <end position="1268"/>
    </location>
</feature>
<evidence type="ECO:0000313" key="12">
    <source>
        <dbReference type="Proteomes" id="UP000694580"/>
    </source>
</evidence>
<reference evidence="11 12" key="1">
    <citation type="submission" date="2020-06" db="EMBL/GenBank/DDBJ databases">
        <authorList>
            <consortium name="Wellcome Sanger Institute Data Sharing"/>
        </authorList>
    </citation>
    <scope>NUCLEOTIDE SEQUENCE [LARGE SCALE GENOMIC DNA]</scope>
</reference>
<feature type="compositionally biased region" description="Basic and acidic residues" evidence="8">
    <location>
        <begin position="741"/>
        <end position="762"/>
    </location>
</feature>
<keyword evidence="4 7" id="KW-0175">Coiled coil</keyword>
<dbReference type="PROSITE" id="PS51508">
    <property type="entry name" value="CKK"/>
    <property type="match status" value="1"/>
</dbReference>
<keyword evidence="5" id="KW-0206">Cytoskeleton</keyword>
<feature type="region of interest" description="Disordered" evidence="8">
    <location>
        <begin position="999"/>
        <end position="1019"/>
    </location>
</feature>
<keyword evidence="3 6" id="KW-0493">Microtubule</keyword>
<dbReference type="SMART" id="SM01051">
    <property type="entry name" value="CAMSAP_CKK"/>
    <property type="match status" value="1"/>
</dbReference>
<dbReference type="SUPFAM" id="SSF50346">
    <property type="entry name" value="PRC-barrel domain"/>
    <property type="match status" value="1"/>
</dbReference>
<accession>A0AAY4A2G0</accession>
<feature type="compositionally biased region" description="Polar residues" evidence="8">
    <location>
        <begin position="772"/>
        <end position="786"/>
    </location>
</feature>
<dbReference type="InterPro" id="IPR038209">
    <property type="entry name" value="CKK_dom_sf"/>
</dbReference>
<dbReference type="InterPro" id="IPR031372">
    <property type="entry name" value="CAMSAP_CC1"/>
</dbReference>
<evidence type="ECO:0000256" key="6">
    <source>
        <dbReference type="PROSITE-ProRule" id="PRU00841"/>
    </source>
</evidence>
<feature type="compositionally biased region" description="Polar residues" evidence="8">
    <location>
        <begin position="899"/>
        <end position="914"/>
    </location>
</feature>
<feature type="compositionally biased region" description="Basic residues" evidence="8">
    <location>
        <begin position="1046"/>
        <end position="1059"/>
    </location>
</feature>
<feature type="region of interest" description="Disordered" evidence="8">
    <location>
        <begin position="627"/>
        <end position="683"/>
    </location>
</feature>
<feature type="compositionally biased region" description="Low complexity" evidence="8">
    <location>
        <begin position="640"/>
        <end position="659"/>
    </location>
</feature>
<comment type="similarity">
    <text evidence="6">Belongs to the CAMSAP1 family.</text>
</comment>
<feature type="compositionally biased region" description="Basic and acidic residues" evidence="8">
    <location>
        <begin position="627"/>
        <end position="639"/>
    </location>
</feature>
<keyword evidence="2" id="KW-0963">Cytoplasm</keyword>
<dbReference type="InterPro" id="IPR022613">
    <property type="entry name" value="CH_CAMSAP_2"/>
</dbReference>
<dbReference type="PANTHER" id="PTHR21595:SF3">
    <property type="entry name" value="CALMODULIN-REGULATED SPECTRIN-ASSOCIATED PROTEIN 1"/>
    <property type="match status" value="1"/>
</dbReference>
<dbReference type="Pfam" id="PF08683">
    <property type="entry name" value="CAMSAP_CKK"/>
    <property type="match status" value="1"/>
</dbReference>
<dbReference type="GO" id="GO:0031122">
    <property type="term" value="P:cytoplasmic microtubule organization"/>
    <property type="evidence" value="ECO:0007669"/>
    <property type="project" value="TreeGrafter"/>
</dbReference>
<feature type="domain" description="Calponin-homology (CH)" evidence="9">
    <location>
        <begin position="209"/>
        <end position="322"/>
    </location>
</feature>
<dbReference type="GO" id="GO:0030507">
    <property type="term" value="F:spectrin binding"/>
    <property type="evidence" value="ECO:0007669"/>
    <property type="project" value="InterPro"/>
</dbReference>
<dbReference type="SUPFAM" id="SSF47576">
    <property type="entry name" value="Calponin-homology domain, CH-domain"/>
    <property type="match status" value="1"/>
</dbReference>
<dbReference type="Ensembl" id="ENSDCDT00010003079.1">
    <property type="protein sequence ID" value="ENSDCDP00010002964.1"/>
    <property type="gene ID" value="ENSDCDG00010001382.1"/>
</dbReference>
<dbReference type="InterPro" id="IPR032940">
    <property type="entry name" value="CAMSAP"/>
</dbReference>
<organism evidence="11 12">
    <name type="scientific">Denticeps clupeoides</name>
    <name type="common">denticle herring</name>
    <dbReference type="NCBI Taxonomy" id="299321"/>
    <lineage>
        <taxon>Eukaryota</taxon>
        <taxon>Metazoa</taxon>
        <taxon>Chordata</taxon>
        <taxon>Craniata</taxon>
        <taxon>Vertebrata</taxon>
        <taxon>Euteleostomi</taxon>
        <taxon>Actinopterygii</taxon>
        <taxon>Neopterygii</taxon>
        <taxon>Teleostei</taxon>
        <taxon>Clupei</taxon>
        <taxon>Clupeiformes</taxon>
        <taxon>Denticipitoidei</taxon>
        <taxon>Denticipitidae</taxon>
        <taxon>Denticeps</taxon>
    </lineage>
</organism>
<dbReference type="Pfam" id="PF17095">
    <property type="entry name" value="CAMSAP_CC1"/>
    <property type="match status" value="1"/>
</dbReference>
<dbReference type="InterPro" id="IPR011033">
    <property type="entry name" value="PRC_barrel-like_sf"/>
</dbReference>
<dbReference type="PROSITE" id="PS50021">
    <property type="entry name" value="CH"/>
    <property type="match status" value="1"/>
</dbReference>
<dbReference type="GO" id="GO:0036449">
    <property type="term" value="C:microtubule minus-end"/>
    <property type="evidence" value="ECO:0007669"/>
    <property type="project" value="TreeGrafter"/>
</dbReference>
<dbReference type="Pfam" id="PF25532">
    <property type="entry name" value="CH_CAMSAP2_N"/>
    <property type="match status" value="1"/>
</dbReference>
<dbReference type="Gene3D" id="3.10.20.360">
    <property type="entry name" value="CKK domain"/>
    <property type="match status" value="1"/>
</dbReference>
<dbReference type="Proteomes" id="UP000694580">
    <property type="component" value="Chromosome 3"/>
</dbReference>
<dbReference type="GeneTree" id="ENSGT00950000182975"/>
<dbReference type="AlphaFoldDB" id="A0AAY4A2G0"/>
<feature type="compositionally biased region" description="Polar residues" evidence="8">
    <location>
        <begin position="1062"/>
        <end position="1082"/>
    </location>
</feature>
<feature type="compositionally biased region" description="Low complexity" evidence="8">
    <location>
        <begin position="666"/>
        <end position="675"/>
    </location>
</feature>
<evidence type="ECO:0000256" key="2">
    <source>
        <dbReference type="ARBA" id="ARBA00022490"/>
    </source>
</evidence>
<dbReference type="GO" id="GO:0005516">
    <property type="term" value="F:calmodulin binding"/>
    <property type="evidence" value="ECO:0007669"/>
    <property type="project" value="InterPro"/>
</dbReference>
<evidence type="ECO:0000259" key="10">
    <source>
        <dbReference type="PROSITE" id="PS51508"/>
    </source>
</evidence>
<proteinExistence type="inferred from homology"/>
<reference evidence="11" key="3">
    <citation type="submission" date="2025-09" db="UniProtKB">
        <authorList>
            <consortium name="Ensembl"/>
        </authorList>
    </citation>
    <scope>IDENTIFICATION</scope>
</reference>
<comment type="subcellular location">
    <subcellularLocation>
        <location evidence="1">Cytoplasm</location>
        <location evidence="1">Cytoskeleton</location>
    </subcellularLocation>
</comment>
<dbReference type="InterPro" id="IPR058042">
    <property type="entry name" value="CAMSAP_N"/>
</dbReference>
<keyword evidence="12" id="KW-1185">Reference proteome</keyword>
<feature type="coiled-coil region" evidence="7">
    <location>
        <begin position="794"/>
        <end position="821"/>
    </location>
</feature>
<evidence type="ECO:0000256" key="7">
    <source>
        <dbReference type="SAM" id="Coils"/>
    </source>
</evidence>
<dbReference type="InterPro" id="IPR001715">
    <property type="entry name" value="CH_dom"/>
</dbReference>
<feature type="region of interest" description="Disordered" evidence="8">
    <location>
        <begin position="830"/>
        <end position="965"/>
    </location>
</feature>
<feature type="region of interest" description="Disordered" evidence="8">
    <location>
        <begin position="733"/>
        <end position="786"/>
    </location>
</feature>
<reference evidence="11" key="2">
    <citation type="submission" date="2025-08" db="UniProtKB">
        <authorList>
            <consortium name="Ensembl"/>
        </authorList>
    </citation>
    <scope>IDENTIFICATION</scope>
</reference>
<evidence type="ECO:0000256" key="1">
    <source>
        <dbReference type="ARBA" id="ARBA00004245"/>
    </source>
</evidence>
<protein>
    <submittedName>
        <fullName evidence="11">Uncharacterized protein</fullName>
    </submittedName>
</protein>
<evidence type="ECO:0000313" key="11">
    <source>
        <dbReference type="Ensembl" id="ENSDCDP00010002964.1"/>
    </source>
</evidence>
<dbReference type="Pfam" id="PF11971">
    <property type="entry name" value="CAMSAP_CH"/>
    <property type="match status" value="1"/>
</dbReference>
<dbReference type="GO" id="GO:0031175">
    <property type="term" value="P:neuron projection development"/>
    <property type="evidence" value="ECO:0007669"/>
    <property type="project" value="InterPro"/>
</dbReference>
<evidence type="ECO:0000259" key="9">
    <source>
        <dbReference type="PROSITE" id="PS50021"/>
    </source>
</evidence>
<dbReference type="PANTHER" id="PTHR21595">
    <property type="entry name" value="PATRONIN"/>
    <property type="match status" value="1"/>
</dbReference>
<feature type="region of interest" description="Disordered" evidence="8">
    <location>
        <begin position="473"/>
        <end position="492"/>
    </location>
</feature>
<comment type="domain">
    <text evidence="6">The CKK domain binds microtubules.</text>
</comment>
<evidence type="ECO:0000256" key="8">
    <source>
        <dbReference type="SAM" id="MobiDB-lite"/>
    </source>
</evidence>
<feature type="region of interest" description="Disordered" evidence="8">
    <location>
        <begin position="1037"/>
        <end position="1082"/>
    </location>
</feature>
<dbReference type="CDD" id="cd22265">
    <property type="entry name" value="UDM1_RNF168"/>
    <property type="match status" value="1"/>
</dbReference>